<gene>
    <name evidence="2" type="ORF">JBS370_LOCUS41029</name>
</gene>
<evidence type="ECO:0000256" key="1">
    <source>
        <dbReference type="SAM" id="Coils"/>
    </source>
</evidence>
<accession>A0A820J4X0</accession>
<proteinExistence type="predicted"/>
<evidence type="ECO:0000313" key="2">
    <source>
        <dbReference type="EMBL" id="CAF4321234.1"/>
    </source>
</evidence>
<feature type="non-terminal residue" evidence="2">
    <location>
        <position position="1"/>
    </location>
</feature>
<dbReference type="Proteomes" id="UP000663836">
    <property type="component" value="Unassembled WGS sequence"/>
</dbReference>
<feature type="non-terminal residue" evidence="2">
    <location>
        <position position="129"/>
    </location>
</feature>
<sequence>ATEYLQECYNHLKEIHLNLEQKVNHLRERVNISLSINVKIDDNIRQIKRKLILYENDLNRLKTEIPNTVSDKRIRAELAVTVFNDLEFVENLIKELIRDATNECETSTENIQALNGIKIQHEHMFREFK</sequence>
<dbReference type="EMBL" id="CAJOBD010041589">
    <property type="protein sequence ID" value="CAF4321234.1"/>
    <property type="molecule type" value="Genomic_DNA"/>
</dbReference>
<protein>
    <submittedName>
        <fullName evidence="2">Uncharacterized protein</fullName>
    </submittedName>
</protein>
<reference evidence="2" key="1">
    <citation type="submission" date="2021-02" db="EMBL/GenBank/DDBJ databases">
        <authorList>
            <person name="Nowell W R."/>
        </authorList>
    </citation>
    <scope>NUCLEOTIDE SEQUENCE</scope>
</reference>
<comment type="caution">
    <text evidence="2">The sequence shown here is derived from an EMBL/GenBank/DDBJ whole genome shotgun (WGS) entry which is preliminary data.</text>
</comment>
<name>A0A820J4X0_9BILA</name>
<evidence type="ECO:0000313" key="3">
    <source>
        <dbReference type="Proteomes" id="UP000663836"/>
    </source>
</evidence>
<keyword evidence="1" id="KW-0175">Coiled coil</keyword>
<organism evidence="2 3">
    <name type="scientific">Rotaria sordida</name>
    <dbReference type="NCBI Taxonomy" id="392033"/>
    <lineage>
        <taxon>Eukaryota</taxon>
        <taxon>Metazoa</taxon>
        <taxon>Spiralia</taxon>
        <taxon>Gnathifera</taxon>
        <taxon>Rotifera</taxon>
        <taxon>Eurotatoria</taxon>
        <taxon>Bdelloidea</taxon>
        <taxon>Philodinida</taxon>
        <taxon>Philodinidae</taxon>
        <taxon>Rotaria</taxon>
    </lineage>
</organism>
<feature type="coiled-coil region" evidence="1">
    <location>
        <begin position="9"/>
        <end position="64"/>
    </location>
</feature>
<dbReference type="AlphaFoldDB" id="A0A820J4X0"/>